<dbReference type="GO" id="GO:0006865">
    <property type="term" value="P:amino acid transport"/>
    <property type="evidence" value="ECO:0007669"/>
    <property type="project" value="UniProtKB-KW"/>
</dbReference>
<name>A0A7C4E351_CALS0</name>
<feature type="transmembrane region" description="Helical" evidence="9">
    <location>
        <begin position="121"/>
        <end position="142"/>
    </location>
</feature>
<feature type="transmembrane region" description="Helical" evidence="9">
    <location>
        <begin position="78"/>
        <end position="109"/>
    </location>
</feature>
<keyword evidence="7 9" id="KW-0472">Membrane</keyword>
<keyword evidence="4 9" id="KW-0812">Transmembrane</keyword>
<dbReference type="AlphaFoldDB" id="A0A7C4E351"/>
<evidence type="ECO:0008006" key="12">
    <source>
        <dbReference type="Google" id="ProtNLM"/>
    </source>
</evidence>
<keyword evidence="3" id="KW-1003">Cell membrane</keyword>
<comment type="similarity">
    <text evidence="8">Belongs to the binding-protein-dependent transport system permease family. LivHM subfamily.</text>
</comment>
<evidence type="ECO:0000313" key="11">
    <source>
        <dbReference type="EMBL" id="HGN90836.1"/>
    </source>
</evidence>
<evidence type="ECO:0000256" key="9">
    <source>
        <dbReference type="SAM" id="Phobius"/>
    </source>
</evidence>
<dbReference type="InterPro" id="IPR001851">
    <property type="entry name" value="ABC_transp_permease"/>
</dbReference>
<evidence type="ECO:0000256" key="2">
    <source>
        <dbReference type="ARBA" id="ARBA00022448"/>
    </source>
</evidence>
<dbReference type="Pfam" id="PF02653">
    <property type="entry name" value="BPD_transp_2"/>
    <property type="match status" value="1"/>
</dbReference>
<feature type="transmembrane region" description="Helical" evidence="9">
    <location>
        <begin position="52"/>
        <end position="71"/>
    </location>
</feature>
<evidence type="ECO:0000256" key="6">
    <source>
        <dbReference type="ARBA" id="ARBA00022989"/>
    </source>
</evidence>
<comment type="caution">
    <text evidence="11">The sequence shown here is derived from an EMBL/GenBank/DDBJ whole genome shotgun (WGS) entry which is preliminary data.</text>
</comment>
<evidence type="ECO:0000256" key="3">
    <source>
        <dbReference type="ARBA" id="ARBA00022475"/>
    </source>
</evidence>
<evidence type="ECO:0000256" key="8">
    <source>
        <dbReference type="ARBA" id="ARBA00037998"/>
    </source>
</evidence>
<dbReference type="GO" id="GO:0005886">
    <property type="term" value="C:plasma membrane"/>
    <property type="evidence" value="ECO:0007669"/>
    <property type="project" value="UniProtKB-SubCell"/>
</dbReference>
<accession>A0A7C4E351</accession>
<protein>
    <recommendedName>
        <fullName evidence="12">Branched-chain amino acid ABC transporter permease</fullName>
    </recommendedName>
</protein>
<evidence type="ECO:0000313" key="10">
    <source>
        <dbReference type="EMBL" id="HGL41017.1"/>
    </source>
</evidence>
<dbReference type="GO" id="GO:0022857">
    <property type="term" value="F:transmembrane transporter activity"/>
    <property type="evidence" value="ECO:0007669"/>
    <property type="project" value="InterPro"/>
</dbReference>
<proteinExistence type="inferred from homology"/>
<evidence type="ECO:0000256" key="1">
    <source>
        <dbReference type="ARBA" id="ARBA00004651"/>
    </source>
</evidence>
<feature type="transmembrane region" description="Helical" evidence="9">
    <location>
        <begin position="12"/>
        <end position="32"/>
    </location>
</feature>
<dbReference type="EMBL" id="DTCM01000065">
    <property type="protein sequence ID" value="HGL41017.1"/>
    <property type="molecule type" value="Genomic_DNA"/>
</dbReference>
<dbReference type="PANTHER" id="PTHR11795">
    <property type="entry name" value="BRANCHED-CHAIN AMINO ACID TRANSPORT SYSTEM PERMEASE PROTEIN LIVH"/>
    <property type="match status" value="1"/>
</dbReference>
<evidence type="ECO:0000256" key="4">
    <source>
        <dbReference type="ARBA" id="ARBA00022692"/>
    </source>
</evidence>
<gene>
    <name evidence="11" type="ORF">ENT82_06920</name>
    <name evidence="10" type="ORF">ENU43_05080</name>
</gene>
<dbReference type="PANTHER" id="PTHR11795:SF445">
    <property type="entry name" value="AMINO ACID ABC TRANSPORTER PERMEASE PROTEIN"/>
    <property type="match status" value="1"/>
</dbReference>
<keyword evidence="2" id="KW-0813">Transport</keyword>
<sequence>MIEIASSLVRALQSGALYALMAIGLTLTLAILKIPNIAHAEYVTVGGYVSFYLINFAGFPLWQTVLPAFILGRKALEIAFLPIIIALLGGSGTLVGPLIGSIIFTLVYQLLLVNLPSLTKLIMGSVLIAVGIGASSGIVGLVRGLSRLRRKTYEASPPY</sequence>
<organism evidence="11">
    <name type="scientific">Caldiarchaeum subterraneum</name>
    <dbReference type="NCBI Taxonomy" id="311458"/>
    <lineage>
        <taxon>Archaea</taxon>
        <taxon>Nitrososphaerota</taxon>
        <taxon>Candidatus Caldarchaeales</taxon>
        <taxon>Candidatus Caldarchaeaceae</taxon>
        <taxon>Candidatus Caldarchaeum</taxon>
    </lineage>
</organism>
<reference evidence="11" key="1">
    <citation type="journal article" date="2020" name="mSystems">
        <title>Genome- and Community-Level Interaction Insights into Carbon Utilization and Element Cycling Functions of Hydrothermarchaeota in Hydrothermal Sediment.</title>
        <authorList>
            <person name="Zhou Z."/>
            <person name="Liu Y."/>
            <person name="Xu W."/>
            <person name="Pan J."/>
            <person name="Luo Z.H."/>
            <person name="Li M."/>
        </authorList>
    </citation>
    <scope>NUCLEOTIDE SEQUENCE [LARGE SCALE GENOMIC DNA]</scope>
    <source>
        <strain evidence="11">SpSt-613</strain>
        <strain evidence="10">SpSt-669</strain>
    </source>
</reference>
<dbReference type="InterPro" id="IPR052157">
    <property type="entry name" value="BCAA_transport_permease"/>
</dbReference>
<keyword evidence="6 9" id="KW-1133">Transmembrane helix</keyword>
<evidence type="ECO:0000256" key="5">
    <source>
        <dbReference type="ARBA" id="ARBA00022970"/>
    </source>
</evidence>
<keyword evidence="5" id="KW-0029">Amino-acid transport</keyword>
<comment type="subcellular location">
    <subcellularLocation>
        <location evidence="1">Cell membrane</location>
        <topology evidence="1">Multi-pass membrane protein</topology>
    </subcellularLocation>
</comment>
<evidence type="ECO:0000256" key="7">
    <source>
        <dbReference type="ARBA" id="ARBA00023136"/>
    </source>
</evidence>
<dbReference type="EMBL" id="DTAD01000075">
    <property type="protein sequence ID" value="HGN90836.1"/>
    <property type="molecule type" value="Genomic_DNA"/>
</dbReference>